<evidence type="ECO:0000313" key="2">
    <source>
        <dbReference type="Proteomes" id="UP000015453"/>
    </source>
</evidence>
<keyword evidence="2" id="KW-1185">Reference proteome</keyword>
<dbReference type="EMBL" id="AUSU01008649">
    <property type="protein sequence ID" value="EPS59080.1"/>
    <property type="molecule type" value="Genomic_DNA"/>
</dbReference>
<organism evidence="1 2">
    <name type="scientific">Genlisea aurea</name>
    <dbReference type="NCBI Taxonomy" id="192259"/>
    <lineage>
        <taxon>Eukaryota</taxon>
        <taxon>Viridiplantae</taxon>
        <taxon>Streptophyta</taxon>
        <taxon>Embryophyta</taxon>
        <taxon>Tracheophyta</taxon>
        <taxon>Spermatophyta</taxon>
        <taxon>Magnoliopsida</taxon>
        <taxon>eudicotyledons</taxon>
        <taxon>Gunneridae</taxon>
        <taxon>Pentapetalae</taxon>
        <taxon>asterids</taxon>
        <taxon>lamiids</taxon>
        <taxon>Lamiales</taxon>
        <taxon>Lentibulariaceae</taxon>
        <taxon>Genlisea</taxon>
    </lineage>
</organism>
<dbReference type="AlphaFoldDB" id="S8BWU4"/>
<reference evidence="1 2" key="1">
    <citation type="journal article" date="2013" name="BMC Genomics">
        <title>The miniature genome of a carnivorous plant Genlisea aurea contains a low number of genes and short non-coding sequences.</title>
        <authorList>
            <person name="Leushkin E.V."/>
            <person name="Sutormin R.A."/>
            <person name="Nabieva E.R."/>
            <person name="Penin A.A."/>
            <person name="Kondrashov A.S."/>
            <person name="Logacheva M.D."/>
        </authorList>
    </citation>
    <scope>NUCLEOTIDE SEQUENCE [LARGE SCALE GENOMIC DNA]</scope>
</reference>
<dbReference type="PANTHER" id="PTHR32227">
    <property type="entry name" value="GLUCAN ENDO-1,3-BETA-GLUCOSIDASE BG1-RELATED-RELATED"/>
    <property type="match status" value="1"/>
</dbReference>
<dbReference type="GO" id="GO:0004553">
    <property type="term" value="F:hydrolase activity, hydrolyzing O-glycosyl compounds"/>
    <property type="evidence" value="ECO:0007669"/>
    <property type="project" value="InterPro"/>
</dbReference>
<dbReference type="InterPro" id="IPR044965">
    <property type="entry name" value="Glyco_hydro_17_plant"/>
</dbReference>
<dbReference type="Gene3D" id="3.20.20.80">
    <property type="entry name" value="Glycosidases"/>
    <property type="match status" value="1"/>
</dbReference>
<dbReference type="GO" id="GO:0005975">
    <property type="term" value="P:carbohydrate metabolic process"/>
    <property type="evidence" value="ECO:0007669"/>
    <property type="project" value="InterPro"/>
</dbReference>
<dbReference type="Proteomes" id="UP000015453">
    <property type="component" value="Unassembled WGS sequence"/>
</dbReference>
<accession>S8BWU4</accession>
<dbReference type="SUPFAM" id="SSF51445">
    <property type="entry name" value="(Trans)glycosidases"/>
    <property type="match status" value="1"/>
</dbReference>
<dbReference type="OrthoDB" id="888856at2759"/>
<name>S8BWU4_9LAMI</name>
<evidence type="ECO:0000313" key="1">
    <source>
        <dbReference type="EMBL" id="EPS59080.1"/>
    </source>
</evidence>
<gene>
    <name evidence="1" type="ORF">M569_15735</name>
</gene>
<protein>
    <submittedName>
        <fullName evidence="1">Uncharacterized protein</fullName>
    </submittedName>
</protein>
<comment type="caution">
    <text evidence="1">The sequence shown here is derived from an EMBL/GenBank/DDBJ whole genome shotgun (WGS) entry which is preliminary data.</text>
</comment>
<sequence>MALGYLQDGIKMNGHDYLSATIVHYVDMLNPLTLPSQAEFKDIYRDNVAQVLKLINGTRSKFAVSIIPFQLIIDYDLDLEFGFMDNTSNFTITDANTGLIYTNAFQFLYDSYVAAITKLVGVQDRVADRRASIGHGLRSMLIYSTIADENMQNISDGGPYQRHWGIYISNGE</sequence>
<proteinExistence type="predicted"/>
<dbReference type="InterPro" id="IPR017853">
    <property type="entry name" value="GH"/>
</dbReference>